<evidence type="ECO:0008006" key="3">
    <source>
        <dbReference type="Google" id="ProtNLM"/>
    </source>
</evidence>
<dbReference type="EMBL" id="QFOI01000652">
    <property type="protein sequence ID" value="PZP39707.1"/>
    <property type="molecule type" value="Genomic_DNA"/>
</dbReference>
<sequence>MQQFRFKAAKWLALTLSGALLVSSCKKNDNAVDNSTAITDDETAAVITDATVNGGLTDQVATMSVIVVPSKATISCGESKDTSVSKSGSRTNVSYNYSLALSRTITCTNYAPSTLTLTYSGANSYSSAKMSSSDSAHGSLIVTQLQPTYSSYIFNGSYERKGTQQSDVYVQRSITSDVQFTITSLTVDKTTNTILSGTAAVSFVGSASGGQSSTRGATVTFNGNDQATLVLDNGNSYSITF</sequence>
<gene>
    <name evidence="1" type="ORF">DI598_19790</name>
</gene>
<proteinExistence type="predicted"/>
<accession>A0A2W5EDV0</accession>
<dbReference type="PROSITE" id="PS51257">
    <property type="entry name" value="PROKAR_LIPOPROTEIN"/>
    <property type="match status" value="1"/>
</dbReference>
<comment type="caution">
    <text evidence="1">The sequence shown here is derived from an EMBL/GenBank/DDBJ whole genome shotgun (WGS) entry which is preliminary data.</text>
</comment>
<organism evidence="1 2">
    <name type="scientific">Pseudopedobacter saltans</name>
    <dbReference type="NCBI Taxonomy" id="151895"/>
    <lineage>
        <taxon>Bacteria</taxon>
        <taxon>Pseudomonadati</taxon>
        <taxon>Bacteroidota</taxon>
        <taxon>Sphingobacteriia</taxon>
        <taxon>Sphingobacteriales</taxon>
        <taxon>Sphingobacteriaceae</taxon>
        <taxon>Pseudopedobacter</taxon>
    </lineage>
</organism>
<dbReference type="Proteomes" id="UP000249645">
    <property type="component" value="Unassembled WGS sequence"/>
</dbReference>
<dbReference type="AlphaFoldDB" id="A0A2W5EDV0"/>
<name>A0A2W5EDV0_9SPHI</name>
<evidence type="ECO:0000313" key="2">
    <source>
        <dbReference type="Proteomes" id="UP000249645"/>
    </source>
</evidence>
<evidence type="ECO:0000313" key="1">
    <source>
        <dbReference type="EMBL" id="PZP39707.1"/>
    </source>
</evidence>
<reference evidence="1 2" key="1">
    <citation type="submission" date="2017-11" db="EMBL/GenBank/DDBJ databases">
        <title>Infants hospitalized years apart are colonized by the same room-sourced microbial strains.</title>
        <authorList>
            <person name="Brooks B."/>
            <person name="Olm M.R."/>
            <person name="Firek B.A."/>
            <person name="Baker R."/>
            <person name="Thomas B.C."/>
            <person name="Morowitz M.J."/>
            <person name="Banfield J.F."/>
        </authorList>
    </citation>
    <scope>NUCLEOTIDE SEQUENCE [LARGE SCALE GENOMIC DNA]</scope>
    <source>
        <strain evidence="1">S2_009_000_R2_76</strain>
    </source>
</reference>
<protein>
    <recommendedName>
        <fullName evidence="3">Lipoprotein</fullName>
    </recommendedName>
</protein>